<keyword evidence="2" id="KW-1185">Reference proteome</keyword>
<name>A0A4V3XHU3_9APHY</name>
<gene>
    <name evidence="1" type="ORF">EUX98_g7593</name>
</gene>
<dbReference type="OrthoDB" id="3233180at2759"/>
<reference evidence="1 2" key="1">
    <citation type="submission" date="2019-02" db="EMBL/GenBank/DDBJ databases">
        <title>Genome sequencing of the rare red list fungi Antrodiella citrinella (Flaviporus citrinellus).</title>
        <authorList>
            <person name="Buettner E."/>
            <person name="Kellner H."/>
        </authorList>
    </citation>
    <scope>NUCLEOTIDE SEQUENCE [LARGE SCALE GENOMIC DNA]</scope>
    <source>
        <strain evidence="1 2">DSM 108506</strain>
    </source>
</reference>
<organism evidence="1 2">
    <name type="scientific">Antrodiella citrinella</name>
    <dbReference type="NCBI Taxonomy" id="2447956"/>
    <lineage>
        <taxon>Eukaryota</taxon>
        <taxon>Fungi</taxon>
        <taxon>Dikarya</taxon>
        <taxon>Basidiomycota</taxon>
        <taxon>Agaricomycotina</taxon>
        <taxon>Agaricomycetes</taxon>
        <taxon>Polyporales</taxon>
        <taxon>Steccherinaceae</taxon>
        <taxon>Antrodiella</taxon>
    </lineage>
</organism>
<evidence type="ECO:0000313" key="2">
    <source>
        <dbReference type="Proteomes" id="UP000308730"/>
    </source>
</evidence>
<accession>A0A4V3XHU3</accession>
<dbReference type="EMBL" id="SGPM01000330">
    <property type="protein sequence ID" value="THH26593.1"/>
    <property type="molecule type" value="Genomic_DNA"/>
</dbReference>
<dbReference type="AlphaFoldDB" id="A0A4V3XHU3"/>
<proteinExistence type="predicted"/>
<comment type="caution">
    <text evidence="1">The sequence shown here is derived from an EMBL/GenBank/DDBJ whole genome shotgun (WGS) entry which is preliminary data.</text>
</comment>
<sequence>MTTLLEFIHRVVEPAYADGTFDVMCPPQDLDYAPKRILLSSYATMSWCWSSWDERRVAHSEIIDYLSAVWLSHICRCPHDPSMAHEWTDIVVLSMSENPATACAAFARLIQYALTKHAAENMPYEFMDVELGVLRKACWGTVAFLRTTHQTGYPASDDLLKMMVYLFVALGNTAVESTIKDIILEGLSYMKPNLLLATFDNLQDDLLTALKLKLDNDFLYVGSLMSRTQRTAITPLSLHVSAARHLLQFLTLTWCTGFTGLTPCDSVVLFLQGLVDLIFSEYGSVDLLDHFLTTRTAFGSLKLDSSSPGGTLLVLDDIDIWKDNKVLYIALSDIARDSNAHNIREWF</sequence>
<evidence type="ECO:0000313" key="1">
    <source>
        <dbReference type="EMBL" id="THH26593.1"/>
    </source>
</evidence>
<dbReference type="Proteomes" id="UP000308730">
    <property type="component" value="Unassembled WGS sequence"/>
</dbReference>
<protein>
    <submittedName>
        <fullName evidence="1">Uncharacterized protein</fullName>
    </submittedName>
</protein>